<feature type="domain" description="Calcineurin-like phosphoesterase" evidence="4">
    <location>
        <begin position="8"/>
        <end position="222"/>
    </location>
</feature>
<dbReference type="InterPro" id="IPR036907">
    <property type="entry name" value="5'-Nucleotdase_C_sf"/>
</dbReference>
<keyword evidence="3" id="KW-0547">Nucleotide-binding</keyword>
<keyword evidence="3" id="KW-0378">Hydrolase</keyword>
<dbReference type="EMBL" id="CT868496">
    <property type="protein sequence ID" value="CAK84041.1"/>
    <property type="molecule type" value="Genomic_DNA"/>
</dbReference>
<keyword evidence="7" id="KW-1185">Reference proteome</keyword>
<dbReference type="HOGENOM" id="CLU_005854_7_2_1"/>
<dbReference type="GeneID" id="5037228"/>
<dbReference type="STRING" id="5888.A0DLX4"/>
<dbReference type="OMA" id="NYDCDSP"/>
<dbReference type="GO" id="GO:0016787">
    <property type="term" value="F:hydrolase activity"/>
    <property type="evidence" value="ECO:0007669"/>
    <property type="project" value="UniProtKB-KW"/>
</dbReference>
<dbReference type="AlphaFoldDB" id="A0DLX4"/>
<evidence type="ECO:0000256" key="1">
    <source>
        <dbReference type="ARBA" id="ARBA00006654"/>
    </source>
</evidence>
<evidence type="ECO:0008006" key="8">
    <source>
        <dbReference type="Google" id="ProtNLM"/>
    </source>
</evidence>
<evidence type="ECO:0000259" key="5">
    <source>
        <dbReference type="Pfam" id="PF02872"/>
    </source>
</evidence>
<dbReference type="PRINTS" id="PR01607">
    <property type="entry name" value="APYRASEFAMLY"/>
</dbReference>
<evidence type="ECO:0000256" key="3">
    <source>
        <dbReference type="RuleBase" id="RU362119"/>
    </source>
</evidence>
<organism evidence="6 7">
    <name type="scientific">Paramecium tetraurelia</name>
    <dbReference type="NCBI Taxonomy" id="5888"/>
    <lineage>
        <taxon>Eukaryota</taxon>
        <taxon>Sar</taxon>
        <taxon>Alveolata</taxon>
        <taxon>Ciliophora</taxon>
        <taxon>Intramacronucleata</taxon>
        <taxon>Oligohymenophorea</taxon>
        <taxon>Peniculida</taxon>
        <taxon>Parameciidae</taxon>
        <taxon>Paramecium</taxon>
    </lineage>
</organism>
<evidence type="ECO:0000256" key="2">
    <source>
        <dbReference type="ARBA" id="ARBA00022729"/>
    </source>
</evidence>
<keyword evidence="2" id="KW-0732">Signal</keyword>
<protein>
    <recommendedName>
        <fullName evidence="8">5'-Nucleotidase C-terminal domain-containing protein</fullName>
    </recommendedName>
</protein>
<comment type="similarity">
    <text evidence="1 3">Belongs to the 5'-nucleotidase family.</text>
</comment>
<name>A0DLX4_PARTE</name>
<dbReference type="RefSeq" id="XP_001451438.1">
    <property type="nucleotide sequence ID" value="XM_001451401.1"/>
</dbReference>
<dbReference type="SUPFAM" id="SSF55816">
    <property type="entry name" value="5'-nucleotidase (syn. UDP-sugar hydrolase), C-terminal domain"/>
    <property type="match status" value="1"/>
</dbReference>
<dbReference type="Pfam" id="PF02872">
    <property type="entry name" value="5_nucleotid_C"/>
    <property type="match status" value="1"/>
</dbReference>
<dbReference type="OrthoDB" id="10252235at2759"/>
<dbReference type="Proteomes" id="UP000000600">
    <property type="component" value="Unassembled WGS sequence"/>
</dbReference>
<evidence type="ECO:0000313" key="7">
    <source>
        <dbReference type="Proteomes" id="UP000000600"/>
    </source>
</evidence>
<dbReference type="PANTHER" id="PTHR11575:SF48">
    <property type="entry name" value="5'-NUCLEOTIDASE"/>
    <property type="match status" value="1"/>
</dbReference>
<dbReference type="GO" id="GO:0009166">
    <property type="term" value="P:nucleotide catabolic process"/>
    <property type="evidence" value="ECO:0007669"/>
    <property type="project" value="InterPro"/>
</dbReference>
<dbReference type="GO" id="GO:0000166">
    <property type="term" value="F:nucleotide binding"/>
    <property type="evidence" value="ECO:0007669"/>
    <property type="project" value="UniProtKB-KW"/>
</dbReference>
<accession>A0DLX4</accession>
<dbReference type="InterPro" id="IPR004843">
    <property type="entry name" value="Calcineurin-like_PHP"/>
</dbReference>
<proteinExistence type="inferred from homology"/>
<sequence length="546" mass="62731">MQQSSFYILHFNDVYDIEEQLHEPKGGAARFLYVMNQLKQNLPNSLTLFSGDVFSPSSLTHIYHGTINSTQIGSHIIYPLQQFNIDVACLGNHDFDFPLDQLEDLLEQSNTPWILSNVYDKITQKPLANVLPYKIQSIGNFNIGFIGLAEEEWLGLITDIPAAQIEYRNFIDAANELCKYLRNDLQCNFIIALTHMRIPNDQILINALDEGLIDLVLGGHDHLWHHEQIKQTFYCKSGTNFRNLGLIKVSPKNNDDLFQPQTLNLQFEVPQPIQYQLKEYNISYYPINIYGKIPVDPIMDEFVQQKIKVYNEKTQKIIGFIENDLEARFVIVRSEETTTANLFSDIIRLEFQTDIALINCGTIRADEYFQSGPITYQTLDKLFAIPDNLVSFKISGEKLLHLLEISVSKLPSTDGRFLGVSGMKFEYSLQKNPMNRISAVTINNEPLDLQKIYTCATKQFIAEGGDGYPMQTEFLLDKTLGIQIKSVFVQFFEGIRKLKIKFNTLEDLEQTKYKRYMSIISGLKEYQGDIYITVNPQIEGRIKVFN</sequence>
<dbReference type="KEGG" id="ptm:GSPATT00018259001"/>
<dbReference type="InterPro" id="IPR029052">
    <property type="entry name" value="Metallo-depent_PP-like"/>
</dbReference>
<dbReference type="SUPFAM" id="SSF56300">
    <property type="entry name" value="Metallo-dependent phosphatases"/>
    <property type="match status" value="1"/>
</dbReference>
<feature type="domain" description="5'-Nucleotidase C-terminal" evidence="5">
    <location>
        <begin position="318"/>
        <end position="472"/>
    </location>
</feature>
<dbReference type="eggNOG" id="KOG4419">
    <property type="taxonomic scope" value="Eukaryota"/>
</dbReference>
<dbReference type="InterPro" id="IPR006179">
    <property type="entry name" value="5_nucleotidase/apyrase"/>
</dbReference>
<dbReference type="InterPro" id="IPR008334">
    <property type="entry name" value="5'-Nucleotdase_C"/>
</dbReference>
<gene>
    <name evidence="6" type="ORF">GSPATT00018259001</name>
</gene>
<evidence type="ECO:0000313" key="6">
    <source>
        <dbReference type="EMBL" id="CAK84041.1"/>
    </source>
</evidence>
<dbReference type="Gene3D" id="3.60.21.10">
    <property type="match status" value="1"/>
</dbReference>
<dbReference type="Pfam" id="PF00149">
    <property type="entry name" value="Metallophos"/>
    <property type="match status" value="1"/>
</dbReference>
<dbReference type="PANTHER" id="PTHR11575">
    <property type="entry name" value="5'-NUCLEOTIDASE-RELATED"/>
    <property type="match status" value="1"/>
</dbReference>
<dbReference type="Gene3D" id="3.90.780.10">
    <property type="entry name" value="5'-Nucleotidase, C-terminal domain"/>
    <property type="match status" value="1"/>
</dbReference>
<dbReference type="InParanoid" id="A0DLX4"/>
<evidence type="ECO:0000259" key="4">
    <source>
        <dbReference type="Pfam" id="PF00149"/>
    </source>
</evidence>
<reference evidence="6 7" key="1">
    <citation type="journal article" date="2006" name="Nature">
        <title>Global trends of whole-genome duplications revealed by the ciliate Paramecium tetraurelia.</title>
        <authorList>
            <consortium name="Genoscope"/>
            <person name="Aury J.-M."/>
            <person name="Jaillon O."/>
            <person name="Duret L."/>
            <person name="Noel B."/>
            <person name="Jubin C."/>
            <person name="Porcel B.M."/>
            <person name="Segurens B."/>
            <person name="Daubin V."/>
            <person name="Anthouard V."/>
            <person name="Aiach N."/>
            <person name="Arnaiz O."/>
            <person name="Billaut A."/>
            <person name="Beisson J."/>
            <person name="Blanc I."/>
            <person name="Bouhouche K."/>
            <person name="Camara F."/>
            <person name="Duharcourt S."/>
            <person name="Guigo R."/>
            <person name="Gogendeau D."/>
            <person name="Katinka M."/>
            <person name="Keller A.-M."/>
            <person name="Kissmehl R."/>
            <person name="Klotz C."/>
            <person name="Koll F."/>
            <person name="Le Moue A."/>
            <person name="Lepere C."/>
            <person name="Malinsky S."/>
            <person name="Nowacki M."/>
            <person name="Nowak J.K."/>
            <person name="Plattner H."/>
            <person name="Poulain J."/>
            <person name="Ruiz F."/>
            <person name="Serrano V."/>
            <person name="Zagulski M."/>
            <person name="Dessen P."/>
            <person name="Betermier M."/>
            <person name="Weissenbach J."/>
            <person name="Scarpelli C."/>
            <person name="Schachter V."/>
            <person name="Sperling L."/>
            <person name="Meyer E."/>
            <person name="Cohen J."/>
            <person name="Wincker P."/>
        </authorList>
    </citation>
    <scope>NUCLEOTIDE SEQUENCE [LARGE SCALE GENOMIC DNA]</scope>
    <source>
        <strain evidence="6 7">Stock d4-2</strain>
    </source>
</reference>